<comment type="caution">
    <text evidence="12">The sequence shown here is derived from an EMBL/GenBank/DDBJ whole genome shotgun (WGS) entry which is preliminary data.</text>
</comment>
<dbReference type="GO" id="GO:0009432">
    <property type="term" value="P:SOS response"/>
    <property type="evidence" value="ECO:0007669"/>
    <property type="project" value="TreeGrafter"/>
</dbReference>
<evidence type="ECO:0000256" key="8">
    <source>
        <dbReference type="ARBA" id="ARBA00033408"/>
    </source>
</evidence>
<dbReference type="RefSeq" id="WP_277271906.1">
    <property type="nucleotide sequence ID" value="NZ_DYXE01000050.1"/>
</dbReference>
<keyword evidence="6" id="KW-0067">ATP-binding</keyword>
<evidence type="ECO:0000256" key="3">
    <source>
        <dbReference type="ARBA" id="ARBA00021315"/>
    </source>
</evidence>
<evidence type="ECO:0000256" key="4">
    <source>
        <dbReference type="ARBA" id="ARBA00022741"/>
    </source>
</evidence>
<evidence type="ECO:0000256" key="7">
    <source>
        <dbReference type="ARBA" id="ARBA00023204"/>
    </source>
</evidence>
<evidence type="ECO:0000313" key="13">
    <source>
        <dbReference type="Proteomes" id="UP000813420"/>
    </source>
</evidence>
<comment type="function">
    <text evidence="1 9">May be involved in recombinational repair of damaged DNA.</text>
</comment>
<dbReference type="GO" id="GO:0006281">
    <property type="term" value="P:DNA repair"/>
    <property type="evidence" value="ECO:0007669"/>
    <property type="project" value="UniProtKB-KW"/>
</dbReference>
<dbReference type="Pfam" id="PF02463">
    <property type="entry name" value="SMC_N"/>
    <property type="match status" value="1"/>
</dbReference>
<evidence type="ECO:0000259" key="11">
    <source>
        <dbReference type="Pfam" id="PF02463"/>
    </source>
</evidence>
<dbReference type="CDD" id="cd03241">
    <property type="entry name" value="ABC_RecN"/>
    <property type="match status" value="2"/>
</dbReference>
<dbReference type="Gene3D" id="3.40.50.300">
    <property type="entry name" value="P-loop containing nucleotide triphosphate hydrolases"/>
    <property type="match status" value="2"/>
</dbReference>
<keyword evidence="7 9" id="KW-0234">DNA repair</keyword>
<dbReference type="InterPro" id="IPR027417">
    <property type="entry name" value="P-loop_NTPase"/>
</dbReference>
<comment type="similarity">
    <text evidence="2 9">Belongs to the RecN family.</text>
</comment>
<keyword evidence="10" id="KW-0175">Coiled coil</keyword>
<dbReference type="SUPFAM" id="SSF52540">
    <property type="entry name" value="P-loop containing nucleoside triphosphate hydrolases"/>
    <property type="match status" value="1"/>
</dbReference>
<sequence>MLQNLHVKNLALIDEIEVEFQDGLNILTGETGAGKSIILGSVNLALGARYHKDILRPGAEYGFVEITFCLENEEQIRKLKELDIYPEEGIVTLSRRMMAGRSVSRINGETVPISLLKEAAAILIDIHGQHEHQSLLYRKNHLGITDAYARESIEKEKNETQSLFHAYKALKKELEEFQTDEAQRAKELDFLKFEVQEIRDAQLRPGEDEELEGLYRRMSNAKRIADGIWEAYGYTSTGNENASELLSRAIRALSETAEYDETASGLYGQLSEIDSLLNDFNRELAEYGKTCEFSEEELYETENRLNEINHLKTKYGNEIESILEYCKKQEERIALLEDYDQYVEDLSLRCRKAEEELKKASLKLSKIRKKQAGLLETEIEEGLKELNFEKVSFVIHFEETADYTAEGIDEVEFQISMNEGQPLRPLSEVASGGELSRIMLAIKTVMAKKDDIETLIFDEIDVGISGRTAQKVSEKMALIGNVHQVICITHLAQIAAMADHHYRIEKRTENGDTRTAISLLNEKESQEELARILGGAEITDTVKKSAAEMRSLAREKKKSLRGTE</sequence>
<dbReference type="EMBL" id="DYXE01000050">
    <property type="protein sequence ID" value="HJH49724.1"/>
    <property type="molecule type" value="Genomic_DNA"/>
</dbReference>
<evidence type="ECO:0000256" key="2">
    <source>
        <dbReference type="ARBA" id="ARBA00009441"/>
    </source>
</evidence>
<evidence type="ECO:0000313" key="12">
    <source>
        <dbReference type="EMBL" id="HJH49724.1"/>
    </source>
</evidence>
<dbReference type="PIRSF" id="PIRSF003128">
    <property type="entry name" value="RecN"/>
    <property type="match status" value="1"/>
</dbReference>
<reference evidence="12" key="2">
    <citation type="submission" date="2021-09" db="EMBL/GenBank/DDBJ databases">
        <authorList>
            <person name="Gilroy R."/>
        </authorList>
    </citation>
    <scope>NUCLEOTIDE SEQUENCE</scope>
    <source>
        <strain evidence="12">USAMLcec4-12693</strain>
    </source>
</reference>
<dbReference type="InterPro" id="IPR004604">
    <property type="entry name" value="DNA_recomb/repair_RecN"/>
</dbReference>
<evidence type="ECO:0000256" key="6">
    <source>
        <dbReference type="ARBA" id="ARBA00022840"/>
    </source>
</evidence>
<dbReference type="FunFam" id="3.40.50.300:FF:000356">
    <property type="entry name" value="DNA repair protein RecN"/>
    <property type="match status" value="1"/>
</dbReference>
<dbReference type="GO" id="GO:0043590">
    <property type="term" value="C:bacterial nucleoid"/>
    <property type="evidence" value="ECO:0007669"/>
    <property type="project" value="TreeGrafter"/>
</dbReference>
<dbReference type="PANTHER" id="PTHR11059">
    <property type="entry name" value="DNA REPAIR PROTEIN RECN"/>
    <property type="match status" value="1"/>
</dbReference>
<dbReference type="GO" id="GO:0006310">
    <property type="term" value="P:DNA recombination"/>
    <property type="evidence" value="ECO:0007669"/>
    <property type="project" value="InterPro"/>
</dbReference>
<evidence type="ECO:0000256" key="10">
    <source>
        <dbReference type="SAM" id="Coils"/>
    </source>
</evidence>
<organism evidence="12 13">
    <name type="scientific">Merdimonas faecis</name>
    <dbReference type="NCBI Taxonomy" id="1653435"/>
    <lineage>
        <taxon>Bacteria</taxon>
        <taxon>Bacillati</taxon>
        <taxon>Bacillota</taxon>
        <taxon>Clostridia</taxon>
        <taxon>Lachnospirales</taxon>
        <taxon>Lachnospiraceae</taxon>
        <taxon>Merdimonas</taxon>
    </lineage>
</organism>
<reference evidence="12" key="1">
    <citation type="journal article" date="2021" name="PeerJ">
        <title>Extensive microbial diversity within the chicken gut microbiome revealed by metagenomics and culture.</title>
        <authorList>
            <person name="Gilroy R."/>
            <person name="Ravi A."/>
            <person name="Getino M."/>
            <person name="Pursley I."/>
            <person name="Horton D.L."/>
            <person name="Alikhan N.F."/>
            <person name="Baker D."/>
            <person name="Gharbi K."/>
            <person name="Hall N."/>
            <person name="Watson M."/>
            <person name="Adriaenssens E.M."/>
            <person name="Foster-Nyarko E."/>
            <person name="Jarju S."/>
            <person name="Secka A."/>
            <person name="Antonio M."/>
            <person name="Oren A."/>
            <person name="Chaudhuri R.R."/>
            <person name="La Ragione R."/>
            <person name="Hildebrand F."/>
            <person name="Pallen M.J."/>
        </authorList>
    </citation>
    <scope>NUCLEOTIDE SEQUENCE</scope>
    <source>
        <strain evidence="12">USAMLcec4-12693</strain>
    </source>
</reference>
<accession>A0A9D2VXJ1</accession>
<name>A0A9D2VXJ1_9FIRM</name>
<protein>
    <recommendedName>
        <fullName evidence="3 9">DNA repair protein RecN</fullName>
    </recommendedName>
    <alternativeName>
        <fullName evidence="8 9">Recombination protein N</fullName>
    </alternativeName>
</protein>
<feature type="domain" description="RecF/RecN/SMC N-terminal" evidence="11">
    <location>
        <begin position="2"/>
        <end position="508"/>
    </location>
</feature>
<keyword evidence="4" id="KW-0547">Nucleotide-binding</keyword>
<keyword evidence="5 9" id="KW-0227">DNA damage</keyword>
<proteinExistence type="inferred from homology"/>
<dbReference type="NCBIfam" id="TIGR00634">
    <property type="entry name" value="recN"/>
    <property type="match status" value="1"/>
</dbReference>
<evidence type="ECO:0000256" key="9">
    <source>
        <dbReference type="PIRNR" id="PIRNR003128"/>
    </source>
</evidence>
<gene>
    <name evidence="12" type="primary">recN</name>
    <name evidence="12" type="ORF">K8V39_05605</name>
</gene>
<evidence type="ECO:0000256" key="1">
    <source>
        <dbReference type="ARBA" id="ARBA00003618"/>
    </source>
</evidence>
<dbReference type="AlphaFoldDB" id="A0A9D2VXJ1"/>
<dbReference type="GO" id="GO:0005524">
    <property type="term" value="F:ATP binding"/>
    <property type="evidence" value="ECO:0007669"/>
    <property type="project" value="UniProtKB-KW"/>
</dbReference>
<dbReference type="PANTHER" id="PTHR11059:SF0">
    <property type="entry name" value="DNA REPAIR PROTEIN RECN"/>
    <property type="match status" value="1"/>
</dbReference>
<evidence type="ECO:0000256" key="5">
    <source>
        <dbReference type="ARBA" id="ARBA00022763"/>
    </source>
</evidence>
<dbReference type="InterPro" id="IPR003395">
    <property type="entry name" value="RecF/RecN/SMC_N"/>
</dbReference>
<feature type="coiled-coil region" evidence="10">
    <location>
        <begin position="336"/>
        <end position="370"/>
    </location>
</feature>
<dbReference type="Proteomes" id="UP000813420">
    <property type="component" value="Unassembled WGS sequence"/>
</dbReference>